<dbReference type="Pfam" id="PF07734">
    <property type="entry name" value="FBA_1"/>
    <property type="match status" value="1"/>
</dbReference>
<dbReference type="PANTHER" id="PTHR31672">
    <property type="entry name" value="BNACNNG10540D PROTEIN"/>
    <property type="match status" value="1"/>
</dbReference>
<dbReference type="NCBIfam" id="TIGR01640">
    <property type="entry name" value="F_box_assoc_1"/>
    <property type="match status" value="1"/>
</dbReference>
<dbReference type="OrthoDB" id="1415606at2759"/>
<dbReference type="InterPro" id="IPR006527">
    <property type="entry name" value="F-box-assoc_dom_typ1"/>
</dbReference>
<dbReference type="InterPro" id="IPR036047">
    <property type="entry name" value="F-box-like_dom_sf"/>
</dbReference>
<dbReference type="InterPro" id="IPR050796">
    <property type="entry name" value="SCF_F-box_component"/>
</dbReference>
<reference evidence="3" key="2">
    <citation type="journal article" date="2023" name="Plants (Basel)">
        <title>Annotation of the Turnera subulata (Passifloraceae) Draft Genome Reveals the S-Locus Evolved after the Divergence of Turneroideae from Passifloroideae in a Stepwise Manner.</title>
        <authorList>
            <person name="Henning P.M."/>
            <person name="Roalson E.H."/>
            <person name="Mir W."/>
            <person name="McCubbin A.G."/>
            <person name="Shore J.S."/>
        </authorList>
    </citation>
    <scope>NUCLEOTIDE SEQUENCE</scope>
    <source>
        <strain evidence="3">F60SS</strain>
    </source>
</reference>
<evidence type="ECO:0000259" key="2">
    <source>
        <dbReference type="Pfam" id="PF07734"/>
    </source>
</evidence>
<evidence type="ECO:0000313" key="4">
    <source>
        <dbReference type="Proteomes" id="UP001141552"/>
    </source>
</evidence>
<gene>
    <name evidence="3" type="ORF">Tsubulata_025414</name>
</gene>
<evidence type="ECO:0008006" key="5">
    <source>
        <dbReference type="Google" id="ProtNLM"/>
    </source>
</evidence>
<reference evidence="3" key="1">
    <citation type="submission" date="2022-02" db="EMBL/GenBank/DDBJ databases">
        <authorList>
            <person name="Henning P.M."/>
            <person name="McCubbin A.G."/>
            <person name="Shore J.S."/>
        </authorList>
    </citation>
    <scope>NUCLEOTIDE SEQUENCE</scope>
    <source>
        <strain evidence="3">F60SS</strain>
        <tissue evidence="3">Leaves</tissue>
    </source>
</reference>
<feature type="domain" description="F-box" evidence="1">
    <location>
        <begin position="11"/>
        <end position="45"/>
    </location>
</feature>
<dbReference type="PANTHER" id="PTHR31672:SF10">
    <property type="entry name" value="F-BOX DOMAIN-CONTAINING PROTEIN"/>
    <property type="match status" value="1"/>
</dbReference>
<accession>A0A9Q0JKU1</accession>
<proteinExistence type="predicted"/>
<dbReference type="EMBL" id="JAKUCV010001721">
    <property type="protein sequence ID" value="KAJ4845309.1"/>
    <property type="molecule type" value="Genomic_DNA"/>
</dbReference>
<feature type="domain" description="F-box associated beta-propeller type 1" evidence="2">
    <location>
        <begin position="109"/>
        <end position="424"/>
    </location>
</feature>
<protein>
    <recommendedName>
        <fullName evidence="5">F-box domain-containing protein</fullName>
    </recommendedName>
</protein>
<dbReference type="Proteomes" id="UP001141552">
    <property type="component" value="Unassembled WGS sequence"/>
</dbReference>
<organism evidence="3 4">
    <name type="scientific">Turnera subulata</name>
    <dbReference type="NCBI Taxonomy" id="218843"/>
    <lineage>
        <taxon>Eukaryota</taxon>
        <taxon>Viridiplantae</taxon>
        <taxon>Streptophyta</taxon>
        <taxon>Embryophyta</taxon>
        <taxon>Tracheophyta</taxon>
        <taxon>Spermatophyta</taxon>
        <taxon>Magnoliopsida</taxon>
        <taxon>eudicotyledons</taxon>
        <taxon>Gunneridae</taxon>
        <taxon>Pentapetalae</taxon>
        <taxon>rosids</taxon>
        <taxon>fabids</taxon>
        <taxon>Malpighiales</taxon>
        <taxon>Passifloraceae</taxon>
        <taxon>Turnera</taxon>
    </lineage>
</organism>
<name>A0A9Q0JKU1_9ROSI</name>
<sequence>MGRSAAQSCPLPHDVVPGVLTGLPAKSVARFLCVSKAWSSLILHDPTFSSSYRNIARARQQVNPTYLVQHRDCELDHRNSETDDSDDDVKGCNQYRSPDYFSLLDGKTKKVKSVIENPCHPHHYQNNKSRGLYRLLGFDGGLVLVGEYCGHVYLWNPSINKVKALAPFPDHSDQVKQALDSRDGEASKLYDMITYLHGMCNNNVDCKVVRICSYVIDWHNEDIFDYRVEGEAFVYSLSTDSWKRITSNDSSKPGANVHIPGFMWPVRSLHKRGYSHSHASLNGTSHWIAQSPEWHWPMWGGIMTFNYDSEEVGGIKLPPYDSKFAYEHVELTLGIYKDLLSVMITTPATGMSKTLHDYNLWVLKDYREDGQWEHSFRIESVTYYPVSFGCDAQVLMSTEGRKKLCSIGKEGAEQMFKVKAQRIKMSSRKYKLWDIIPYTESLALLDQGTCLPMNVKEIKIG</sequence>
<dbReference type="Pfam" id="PF00646">
    <property type="entry name" value="F-box"/>
    <property type="match status" value="1"/>
</dbReference>
<dbReference type="InterPro" id="IPR001810">
    <property type="entry name" value="F-box_dom"/>
</dbReference>
<evidence type="ECO:0000313" key="3">
    <source>
        <dbReference type="EMBL" id="KAJ4845309.1"/>
    </source>
</evidence>
<comment type="caution">
    <text evidence="3">The sequence shown here is derived from an EMBL/GenBank/DDBJ whole genome shotgun (WGS) entry which is preliminary data.</text>
</comment>
<dbReference type="AlphaFoldDB" id="A0A9Q0JKU1"/>
<keyword evidence="4" id="KW-1185">Reference proteome</keyword>
<dbReference type="SUPFAM" id="SSF81383">
    <property type="entry name" value="F-box domain"/>
    <property type="match status" value="1"/>
</dbReference>
<evidence type="ECO:0000259" key="1">
    <source>
        <dbReference type="Pfam" id="PF00646"/>
    </source>
</evidence>
<dbReference type="InterPro" id="IPR017451">
    <property type="entry name" value="F-box-assoc_interact_dom"/>
</dbReference>